<protein>
    <submittedName>
        <fullName evidence="2">Uncharacterized protein</fullName>
    </submittedName>
</protein>
<evidence type="ECO:0000313" key="2">
    <source>
        <dbReference type="EMBL" id="KAJ6689724.1"/>
    </source>
</evidence>
<dbReference type="EMBL" id="JAPFFL010000012">
    <property type="protein sequence ID" value="KAJ6689724.1"/>
    <property type="molecule type" value="Genomic_DNA"/>
</dbReference>
<dbReference type="Proteomes" id="UP001151529">
    <property type="component" value="Chromosome 8"/>
</dbReference>
<reference evidence="2" key="1">
    <citation type="submission" date="2022-11" db="EMBL/GenBank/DDBJ databases">
        <authorList>
            <person name="Hyden B.L."/>
            <person name="Feng K."/>
            <person name="Yates T."/>
            <person name="Jawdy S."/>
            <person name="Smart L.B."/>
            <person name="Muchero W."/>
        </authorList>
    </citation>
    <scope>NUCLEOTIDE SEQUENCE</scope>
    <source>
        <tissue evidence="2">Shoot tip</tissue>
    </source>
</reference>
<dbReference type="OrthoDB" id="10476844at2759"/>
<accession>A0A9Q0PK75</accession>
<reference evidence="2" key="2">
    <citation type="journal article" date="2023" name="Int. J. Mol. Sci.">
        <title>De Novo Assembly and Annotation of 11 Diverse Shrub Willow (Salix) Genomes Reveals Novel Gene Organization in Sex-Linked Regions.</title>
        <authorList>
            <person name="Hyden B."/>
            <person name="Feng K."/>
            <person name="Yates T.B."/>
            <person name="Jawdy S."/>
            <person name="Cereghino C."/>
            <person name="Smart L.B."/>
            <person name="Muchero W."/>
        </authorList>
    </citation>
    <scope>NUCLEOTIDE SEQUENCE [LARGE SCALE GENOMIC DNA]</scope>
    <source>
        <tissue evidence="2">Shoot tip</tissue>
    </source>
</reference>
<gene>
    <name evidence="2" type="ORF">OIU85_006076</name>
</gene>
<organism evidence="2 3">
    <name type="scientific">Salix viminalis</name>
    <name type="common">Common osier</name>
    <name type="synonym">Basket willow</name>
    <dbReference type="NCBI Taxonomy" id="40686"/>
    <lineage>
        <taxon>Eukaryota</taxon>
        <taxon>Viridiplantae</taxon>
        <taxon>Streptophyta</taxon>
        <taxon>Embryophyta</taxon>
        <taxon>Tracheophyta</taxon>
        <taxon>Spermatophyta</taxon>
        <taxon>Magnoliopsida</taxon>
        <taxon>eudicotyledons</taxon>
        <taxon>Gunneridae</taxon>
        <taxon>Pentapetalae</taxon>
        <taxon>rosids</taxon>
        <taxon>fabids</taxon>
        <taxon>Malpighiales</taxon>
        <taxon>Salicaceae</taxon>
        <taxon>Saliceae</taxon>
        <taxon>Salix</taxon>
    </lineage>
</organism>
<dbReference type="AlphaFoldDB" id="A0A9Q0PK75"/>
<evidence type="ECO:0000256" key="1">
    <source>
        <dbReference type="SAM" id="MobiDB-lite"/>
    </source>
</evidence>
<sequence>MMEKQEIPGSGGPCLNSSVHAEPKGGPIARSSVAHDSRGDKTNGCGGAGVFPQYSFHSCLTNPEGIIMVEPSLQINDINETFPDANPEEYTRYSPMDLLIKHSSLSKELRAQPIILYALAPPTKTETRTLTCDLCI</sequence>
<comment type="caution">
    <text evidence="2">The sequence shown here is derived from an EMBL/GenBank/DDBJ whole genome shotgun (WGS) entry which is preliminary data.</text>
</comment>
<feature type="non-terminal residue" evidence="2">
    <location>
        <position position="1"/>
    </location>
</feature>
<keyword evidence="3" id="KW-1185">Reference proteome</keyword>
<feature type="region of interest" description="Disordered" evidence="1">
    <location>
        <begin position="1"/>
        <end position="44"/>
    </location>
</feature>
<name>A0A9Q0PK75_SALVM</name>
<evidence type="ECO:0000313" key="3">
    <source>
        <dbReference type="Proteomes" id="UP001151529"/>
    </source>
</evidence>
<proteinExistence type="predicted"/>